<feature type="domain" description="AAA+ ATPase" evidence="1">
    <location>
        <begin position="41"/>
        <end position="192"/>
    </location>
</feature>
<evidence type="ECO:0000259" key="1">
    <source>
        <dbReference type="SMART" id="SM00382"/>
    </source>
</evidence>
<organism evidence="2 3">
    <name type="scientific">Trichlorobacter ammonificans</name>
    <dbReference type="NCBI Taxonomy" id="2916410"/>
    <lineage>
        <taxon>Bacteria</taxon>
        <taxon>Pseudomonadati</taxon>
        <taxon>Thermodesulfobacteriota</taxon>
        <taxon>Desulfuromonadia</taxon>
        <taxon>Geobacterales</taxon>
        <taxon>Geobacteraceae</taxon>
        <taxon>Trichlorobacter</taxon>
    </lineage>
</organism>
<reference evidence="2 3" key="1">
    <citation type="submission" date="2022-03" db="EMBL/GenBank/DDBJ databases">
        <authorList>
            <person name="Koch H."/>
        </authorList>
    </citation>
    <scope>NUCLEOTIDE SEQUENCE [LARGE SCALE GENOMIC DNA]</scope>
    <source>
        <strain evidence="2 3">G1</strain>
    </source>
</reference>
<dbReference type="InterPro" id="IPR049945">
    <property type="entry name" value="AAA_22"/>
</dbReference>
<dbReference type="CDD" id="cd00009">
    <property type="entry name" value="AAA"/>
    <property type="match status" value="1"/>
</dbReference>
<keyword evidence="3" id="KW-1185">Reference proteome</keyword>
<name>A0ABM9D9C9_9BACT</name>
<dbReference type="RefSeq" id="WP_305732013.1">
    <property type="nucleotide sequence ID" value="NZ_OW150024.1"/>
</dbReference>
<evidence type="ECO:0000313" key="3">
    <source>
        <dbReference type="Proteomes" id="UP001295463"/>
    </source>
</evidence>
<dbReference type="InterPro" id="IPR027417">
    <property type="entry name" value="P-loop_NTPase"/>
</dbReference>
<protein>
    <submittedName>
        <fullName evidence="2">AAA ATPase</fullName>
    </submittedName>
</protein>
<dbReference type="SUPFAM" id="SSF52540">
    <property type="entry name" value="P-loop containing nucleoside triphosphate hydrolases"/>
    <property type="match status" value="1"/>
</dbReference>
<dbReference type="InterPro" id="IPR003593">
    <property type="entry name" value="AAA+_ATPase"/>
</dbReference>
<proteinExistence type="predicted"/>
<gene>
    <name evidence="2" type="ORF">GEAMG1_1345</name>
</gene>
<dbReference type="PANTHER" id="PTHR35894:SF1">
    <property type="entry name" value="PHOSPHORIBULOKINASE _ URIDINE KINASE FAMILY"/>
    <property type="match status" value="1"/>
</dbReference>
<dbReference type="Gene3D" id="3.40.50.300">
    <property type="entry name" value="P-loop containing nucleotide triphosphate hydrolases"/>
    <property type="match status" value="1"/>
</dbReference>
<dbReference type="Proteomes" id="UP001295463">
    <property type="component" value="Chromosome"/>
</dbReference>
<dbReference type="SMART" id="SM00382">
    <property type="entry name" value="AAA"/>
    <property type="match status" value="1"/>
</dbReference>
<dbReference type="Pfam" id="PF13401">
    <property type="entry name" value="AAA_22"/>
    <property type="match status" value="1"/>
</dbReference>
<evidence type="ECO:0000313" key="2">
    <source>
        <dbReference type="EMBL" id="CAH2031175.1"/>
    </source>
</evidence>
<dbReference type="EMBL" id="OW150024">
    <property type="protein sequence ID" value="CAH2031175.1"/>
    <property type="molecule type" value="Genomic_DNA"/>
</dbReference>
<accession>A0ABM9D9C9</accession>
<dbReference type="InterPro" id="IPR052026">
    <property type="entry name" value="ExeA_AAA_ATPase_DNA-bind"/>
</dbReference>
<sequence length="266" mass="30006">MYKQYFGLREKPFGKTPDPRFLFLSAGHQEALARLEYAVEEREIALLTGDVGCGKTTLSRALMDRCGSGYRFVMIFNPRMGALEFLRAVAHGLEVDEPARSKEDLLRQITGRLYELYRREISPVLVIDEAQTIGELAVFDEIRLLTNYQMDEHNLLSVLIMGQPELRTILRYQPMEPLRQRISLHFHLNPLTPEETMEYLDFRVTAAGGTAGLFTPDAVQAIFELSGGVPRRINTLATNALLVAYGNDAAVIDASIIQEVRDEVTL</sequence>
<dbReference type="PANTHER" id="PTHR35894">
    <property type="entry name" value="GENERAL SECRETION PATHWAY PROTEIN A-RELATED"/>
    <property type="match status" value="1"/>
</dbReference>